<dbReference type="Gene3D" id="3.30.70.1070">
    <property type="entry name" value="Sporulation related repeat"/>
    <property type="match status" value="1"/>
</dbReference>
<feature type="active site" description="Acyl-ester intermediate" evidence="7">
    <location>
        <position position="56"/>
    </location>
</feature>
<feature type="domain" description="Peptidase S11 D-alanyl-D-alanine carboxypeptidase A N-terminal" evidence="11">
    <location>
        <begin position="31"/>
        <end position="248"/>
    </location>
</feature>
<feature type="domain" description="SPOR" evidence="12">
    <location>
        <begin position="399"/>
        <end position="477"/>
    </location>
</feature>
<proteinExistence type="inferred from homology"/>
<dbReference type="GO" id="GO:0071555">
    <property type="term" value="P:cell wall organization"/>
    <property type="evidence" value="ECO:0007669"/>
    <property type="project" value="UniProtKB-KW"/>
</dbReference>
<gene>
    <name evidence="13" type="ORF">SAMN05421508_101121</name>
</gene>
<keyword evidence="5" id="KW-0573">Peptidoglycan synthesis</keyword>
<dbReference type="SUPFAM" id="SSF56601">
    <property type="entry name" value="beta-lactamase/transpeptidase-like"/>
    <property type="match status" value="1"/>
</dbReference>
<evidence type="ECO:0000256" key="1">
    <source>
        <dbReference type="ARBA" id="ARBA00007164"/>
    </source>
</evidence>
<organism evidence="13 14">
    <name type="scientific">Caenispirillum bisanense</name>
    <dbReference type="NCBI Taxonomy" id="414052"/>
    <lineage>
        <taxon>Bacteria</taxon>
        <taxon>Pseudomonadati</taxon>
        <taxon>Pseudomonadota</taxon>
        <taxon>Alphaproteobacteria</taxon>
        <taxon>Rhodospirillales</taxon>
        <taxon>Novispirillaceae</taxon>
        <taxon>Caenispirillum</taxon>
    </lineage>
</organism>
<dbReference type="EMBL" id="OCNJ01000001">
    <property type="protein sequence ID" value="SOD89125.1"/>
    <property type="molecule type" value="Genomic_DNA"/>
</dbReference>
<dbReference type="GO" id="GO:0042834">
    <property type="term" value="F:peptidoglycan binding"/>
    <property type="evidence" value="ECO:0007669"/>
    <property type="project" value="InterPro"/>
</dbReference>
<keyword evidence="14" id="KW-1185">Reference proteome</keyword>
<evidence type="ECO:0000256" key="9">
    <source>
        <dbReference type="RuleBase" id="RU004016"/>
    </source>
</evidence>
<evidence type="ECO:0000256" key="4">
    <source>
        <dbReference type="ARBA" id="ARBA00022960"/>
    </source>
</evidence>
<feature type="region of interest" description="Disordered" evidence="10">
    <location>
        <begin position="270"/>
        <end position="289"/>
    </location>
</feature>
<dbReference type="Pfam" id="PF00768">
    <property type="entry name" value="Peptidase_S11"/>
    <property type="match status" value="1"/>
</dbReference>
<evidence type="ECO:0000256" key="2">
    <source>
        <dbReference type="ARBA" id="ARBA00022729"/>
    </source>
</evidence>
<keyword evidence="2" id="KW-0732">Signal</keyword>
<name>A0A286G0S9_9PROT</name>
<accession>A0A286G0S9</accession>
<dbReference type="InterPro" id="IPR018044">
    <property type="entry name" value="Peptidase_S11"/>
</dbReference>
<dbReference type="InterPro" id="IPR007730">
    <property type="entry name" value="SPOR-like_dom"/>
</dbReference>
<evidence type="ECO:0000259" key="12">
    <source>
        <dbReference type="Pfam" id="PF05036"/>
    </source>
</evidence>
<dbReference type="GO" id="GO:0009002">
    <property type="term" value="F:serine-type D-Ala-D-Ala carboxypeptidase activity"/>
    <property type="evidence" value="ECO:0007669"/>
    <property type="project" value="InterPro"/>
</dbReference>
<dbReference type="PANTHER" id="PTHR21581">
    <property type="entry name" value="D-ALANYL-D-ALANINE CARBOXYPEPTIDASE"/>
    <property type="match status" value="1"/>
</dbReference>
<feature type="active site" description="Proton acceptor" evidence="7">
    <location>
        <position position="59"/>
    </location>
</feature>
<dbReference type="GO" id="GO:0008360">
    <property type="term" value="P:regulation of cell shape"/>
    <property type="evidence" value="ECO:0007669"/>
    <property type="project" value="UniProtKB-KW"/>
</dbReference>
<evidence type="ECO:0000313" key="13">
    <source>
        <dbReference type="EMBL" id="SOD89125.1"/>
    </source>
</evidence>
<keyword evidence="13" id="KW-0645">Protease</keyword>
<dbReference type="InterPro" id="IPR036680">
    <property type="entry name" value="SPOR-like_sf"/>
</dbReference>
<protein>
    <submittedName>
        <fullName evidence="13">D-alanyl-D-alanine carboxypeptidase</fullName>
    </submittedName>
</protein>
<dbReference type="GO" id="GO:0006508">
    <property type="term" value="P:proteolysis"/>
    <property type="evidence" value="ECO:0007669"/>
    <property type="project" value="InterPro"/>
</dbReference>
<evidence type="ECO:0000259" key="11">
    <source>
        <dbReference type="Pfam" id="PF00768"/>
    </source>
</evidence>
<evidence type="ECO:0000256" key="6">
    <source>
        <dbReference type="ARBA" id="ARBA00023316"/>
    </source>
</evidence>
<dbReference type="PRINTS" id="PR00725">
    <property type="entry name" value="DADACBPTASE1"/>
</dbReference>
<keyword evidence="6" id="KW-0961">Cell wall biogenesis/degradation</keyword>
<feature type="active site" evidence="7">
    <location>
        <position position="116"/>
    </location>
</feature>
<evidence type="ECO:0000256" key="7">
    <source>
        <dbReference type="PIRSR" id="PIRSR618044-1"/>
    </source>
</evidence>
<dbReference type="InterPro" id="IPR001967">
    <property type="entry name" value="Peptidase_S11_N"/>
</dbReference>
<dbReference type="GO" id="GO:0009252">
    <property type="term" value="P:peptidoglycan biosynthetic process"/>
    <property type="evidence" value="ECO:0007669"/>
    <property type="project" value="UniProtKB-KW"/>
</dbReference>
<dbReference type="AlphaFoldDB" id="A0A286G0S9"/>
<dbReference type="PANTHER" id="PTHR21581:SF6">
    <property type="entry name" value="TRAFFICKING PROTEIN PARTICLE COMPLEX SUBUNIT 12"/>
    <property type="match status" value="1"/>
</dbReference>
<dbReference type="RefSeq" id="WP_141415042.1">
    <property type="nucleotide sequence ID" value="NZ_OCNJ01000001.1"/>
</dbReference>
<dbReference type="Gene3D" id="3.40.710.10">
    <property type="entry name" value="DD-peptidase/beta-lactamase superfamily"/>
    <property type="match status" value="1"/>
</dbReference>
<sequence length="496" mass="51169">MQAALRVICFALVVGILTLGGASQAFAGRYASIVVDAATGKVLYSRNAEERLYPASLTKMMTLYMVFEQLEKGTLKLNSPLKASTRAAGMPPSKLGIKAGESITVEDAIRTLVTKSANDIAVVVAENLAGSEVQFAAKMTKKAHDLGMKRTTFRNASGLPNTAQLSTAEDMATLALALQKHFPQYYHYFATRSAKVLGRTLNTHNRVLLKYKGADGLKTGYINASGFNLVASAVRDGRRLVGVVFGGESAGWRDTHMMKLLDQGFAVASGETAPTPKKKPAPAMAAATPAPAPAAKPAAGAQLAAAAPLPVVKPIPGQPVVAAAVAAPAAAPVAVGSANPAGPAGTVKNLAEALPAAPQAETQVALALTPPAGLQAPAVTAPSALTDPGARTAPTAGRDGWGVQVGAYSKFEAAQMKAVEAADKLKRAIQGTHAKISTLRDDSGTIYRARVMGMSEREARTACDTLKRTNMACIIVPPDVNLALAGGKRAATTATD</sequence>
<evidence type="ECO:0000256" key="5">
    <source>
        <dbReference type="ARBA" id="ARBA00022984"/>
    </source>
</evidence>
<comment type="similarity">
    <text evidence="1 9">Belongs to the peptidase S11 family.</text>
</comment>
<dbReference type="OrthoDB" id="9795979at2"/>
<evidence type="ECO:0000313" key="14">
    <source>
        <dbReference type="Proteomes" id="UP000219621"/>
    </source>
</evidence>
<dbReference type="Pfam" id="PF05036">
    <property type="entry name" value="SPOR"/>
    <property type="match status" value="1"/>
</dbReference>
<dbReference type="Proteomes" id="UP000219621">
    <property type="component" value="Unassembled WGS sequence"/>
</dbReference>
<evidence type="ECO:0000256" key="3">
    <source>
        <dbReference type="ARBA" id="ARBA00022801"/>
    </source>
</evidence>
<reference evidence="13 14" key="1">
    <citation type="submission" date="2017-09" db="EMBL/GenBank/DDBJ databases">
        <authorList>
            <person name="Ehlers B."/>
            <person name="Leendertz F.H."/>
        </authorList>
    </citation>
    <scope>NUCLEOTIDE SEQUENCE [LARGE SCALE GENOMIC DNA]</scope>
    <source>
        <strain evidence="13 14">USBA 140</strain>
    </source>
</reference>
<feature type="binding site" evidence="8">
    <location>
        <position position="218"/>
    </location>
    <ligand>
        <name>substrate</name>
    </ligand>
</feature>
<evidence type="ECO:0000256" key="8">
    <source>
        <dbReference type="PIRSR" id="PIRSR618044-2"/>
    </source>
</evidence>
<keyword evidence="3" id="KW-0378">Hydrolase</keyword>
<dbReference type="InterPro" id="IPR012338">
    <property type="entry name" value="Beta-lactam/transpept-like"/>
</dbReference>
<keyword evidence="4" id="KW-0133">Cell shape</keyword>
<evidence type="ECO:0000256" key="10">
    <source>
        <dbReference type="SAM" id="MobiDB-lite"/>
    </source>
</evidence>
<keyword evidence="13" id="KW-0121">Carboxypeptidase</keyword>